<evidence type="ECO:0000313" key="2">
    <source>
        <dbReference type="Proteomes" id="UP000006327"/>
    </source>
</evidence>
<dbReference type="Proteomes" id="UP000006327">
    <property type="component" value="Unassembled WGS sequence"/>
</dbReference>
<keyword evidence="2" id="KW-1185">Reference proteome</keyword>
<accession>K6Y8X3</accession>
<sequence length="51" mass="5475">MFFVALPLLLIVFLCAACKKTKNPLRFHGLSLSSSAAAFAANSLIKLSHLV</sequence>
<proteinExistence type="predicted"/>
<reference evidence="1 2" key="1">
    <citation type="journal article" date="2017" name="Antonie Van Leeuwenhoek">
        <title>Rhizobium rhizosphaerae sp. nov., a novel species isolated from rice rhizosphere.</title>
        <authorList>
            <person name="Zhao J.J."/>
            <person name="Zhang J."/>
            <person name="Zhang R.J."/>
            <person name="Zhang C.W."/>
            <person name="Yin H.Q."/>
            <person name="Zhang X.X."/>
        </authorList>
    </citation>
    <scope>NUCLEOTIDE SEQUENCE [LARGE SCALE GENOMIC DNA]</scope>
    <source>
        <strain evidence="1 2">BSs20135</strain>
    </source>
</reference>
<comment type="caution">
    <text evidence="1">The sequence shown here is derived from an EMBL/GenBank/DDBJ whole genome shotgun (WGS) entry which is preliminary data.</text>
</comment>
<gene>
    <name evidence="1" type="ORF">GARC_3413</name>
</gene>
<evidence type="ECO:0000313" key="1">
    <source>
        <dbReference type="EMBL" id="GAC20371.1"/>
    </source>
</evidence>
<organism evidence="1 2">
    <name type="scientific">Paraglaciecola arctica BSs20135</name>
    <dbReference type="NCBI Taxonomy" id="493475"/>
    <lineage>
        <taxon>Bacteria</taxon>
        <taxon>Pseudomonadati</taxon>
        <taxon>Pseudomonadota</taxon>
        <taxon>Gammaproteobacteria</taxon>
        <taxon>Alteromonadales</taxon>
        <taxon>Alteromonadaceae</taxon>
        <taxon>Paraglaciecola</taxon>
    </lineage>
</organism>
<dbReference type="EMBL" id="BAEO01000051">
    <property type="protein sequence ID" value="GAC20371.1"/>
    <property type="molecule type" value="Genomic_DNA"/>
</dbReference>
<name>K6Y8X3_9ALTE</name>
<protein>
    <submittedName>
        <fullName evidence="1">Uncharacterized protein</fullName>
    </submittedName>
</protein>
<dbReference type="AlphaFoldDB" id="K6Y8X3"/>